<dbReference type="InterPro" id="IPR019716">
    <property type="entry name" value="Ribosomal_mL53"/>
</dbReference>
<evidence type="ECO:0000256" key="7">
    <source>
        <dbReference type="ARBA" id="ARBA00035180"/>
    </source>
</evidence>
<dbReference type="AlphaFoldDB" id="A0A813NN71"/>
<dbReference type="PANTHER" id="PTHR33618:SF1">
    <property type="entry name" value="LARGE RIBOSOMAL SUBUNIT PROTEIN ML53"/>
    <property type="match status" value="1"/>
</dbReference>
<dbReference type="Proteomes" id="UP000663879">
    <property type="component" value="Unassembled WGS sequence"/>
</dbReference>
<evidence type="ECO:0000256" key="8">
    <source>
        <dbReference type="ARBA" id="ARBA00042721"/>
    </source>
</evidence>
<evidence type="ECO:0000256" key="4">
    <source>
        <dbReference type="ARBA" id="ARBA00022980"/>
    </source>
</evidence>
<gene>
    <name evidence="9" type="ORF">OXX778_LOCUS3240</name>
</gene>
<name>A0A813NN71_9BILA</name>
<dbReference type="Gene3D" id="3.40.30.10">
    <property type="entry name" value="Glutaredoxin"/>
    <property type="match status" value="1"/>
</dbReference>
<keyword evidence="5" id="KW-0496">Mitochondrion</keyword>
<accession>A0A813NN71</accession>
<keyword evidence="10" id="KW-1185">Reference proteome</keyword>
<keyword evidence="3" id="KW-0809">Transit peptide</keyword>
<evidence type="ECO:0000256" key="3">
    <source>
        <dbReference type="ARBA" id="ARBA00022946"/>
    </source>
</evidence>
<protein>
    <recommendedName>
        <fullName evidence="7">Large ribosomal subunit protein mL53</fullName>
    </recommendedName>
    <alternativeName>
        <fullName evidence="8">39S ribosomal protein L53, mitochondrial</fullName>
    </alternativeName>
</protein>
<evidence type="ECO:0000256" key="5">
    <source>
        <dbReference type="ARBA" id="ARBA00023128"/>
    </source>
</evidence>
<dbReference type="Pfam" id="PF10780">
    <property type="entry name" value="MRP_L53"/>
    <property type="match status" value="1"/>
</dbReference>
<keyword evidence="4" id="KW-0689">Ribosomal protein</keyword>
<dbReference type="InterPro" id="IPR052473">
    <property type="entry name" value="mtLSU_mL53"/>
</dbReference>
<evidence type="ECO:0000256" key="1">
    <source>
        <dbReference type="ARBA" id="ARBA00004173"/>
    </source>
</evidence>
<keyword evidence="6" id="KW-0687">Ribonucleoprotein</keyword>
<proteinExistence type="inferred from homology"/>
<comment type="subcellular location">
    <subcellularLocation>
        <location evidence="1">Mitochondrion</location>
    </subcellularLocation>
</comment>
<evidence type="ECO:0000256" key="6">
    <source>
        <dbReference type="ARBA" id="ARBA00023274"/>
    </source>
</evidence>
<organism evidence="9 10">
    <name type="scientific">Brachionus calyciflorus</name>
    <dbReference type="NCBI Taxonomy" id="104777"/>
    <lineage>
        <taxon>Eukaryota</taxon>
        <taxon>Metazoa</taxon>
        <taxon>Spiralia</taxon>
        <taxon>Gnathifera</taxon>
        <taxon>Rotifera</taxon>
        <taxon>Eurotatoria</taxon>
        <taxon>Monogononta</taxon>
        <taxon>Pseudotrocha</taxon>
        <taxon>Ploima</taxon>
        <taxon>Brachionidae</taxon>
        <taxon>Brachionus</taxon>
    </lineage>
</organism>
<dbReference type="GO" id="GO:0005762">
    <property type="term" value="C:mitochondrial large ribosomal subunit"/>
    <property type="evidence" value="ECO:0007669"/>
    <property type="project" value="TreeGrafter"/>
</dbReference>
<dbReference type="OrthoDB" id="6618793at2759"/>
<sequence>MSSSYGNKLARAIISTRCNLKACKNIKVTFNPWQEETKSVRDFYHYLFSPKMRMSNEKCRLQIDIRSDKIDPSLEIQFNDDSKILFKTKALTTFDIVREFDHYSKLKTPKENPPSNS</sequence>
<comment type="similarity">
    <text evidence="2">Belongs to the mitochondrion-specific ribosomal protein mL53 family.</text>
</comment>
<dbReference type="EMBL" id="CAJNOC010000280">
    <property type="protein sequence ID" value="CAF0738158.1"/>
    <property type="molecule type" value="Genomic_DNA"/>
</dbReference>
<evidence type="ECO:0000313" key="10">
    <source>
        <dbReference type="Proteomes" id="UP000663879"/>
    </source>
</evidence>
<reference evidence="9" key="1">
    <citation type="submission" date="2021-02" db="EMBL/GenBank/DDBJ databases">
        <authorList>
            <person name="Nowell W R."/>
        </authorList>
    </citation>
    <scope>NUCLEOTIDE SEQUENCE</scope>
    <source>
        <strain evidence="9">Ploen Becks lab</strain>
    </source>
</reference>
<evidence type="ECO:0000256" key="2">
    <source>
        <dbReference type="ARBA" id="ARBA00005557"/>
    </source>
</evidence>
<comment type="caution">
    <text evidence="9">The sequence shown here is derived from an EMBL/GenBank/DDBJ whole genome shotgun (WGS) entry which is preliminary data.</text>
</comment>
<dbReference type="PANTHER" id="PTHR33618">
    <property type="entry name" value="39S RIBOSOMAL PROTEIN L53, MITOCHONDRIAL"/>
    <property type="match status" value="1"/>
</dbReference>
<evidence type="ECO:0000313" key="9">
    <source>
        <dbReference type="EMBL" id="CAF0738158.1"/>
    </source>
</evidence>